<accession>A0AAX6GBR5</accession>
<dbReference type="Gene3D" id="2.40.330.10">
    <property type="entry name" value="DNA-binding pseudobarrel domain"/>
    <property type="match status" value="1"/>
</dbReference>
<protein>
    <submittedName>
        <fullName evidence="8">B3 domain-containing protein-like isoform X2</fullName>
    </submittedName>
</protein>
<dbReference type="EMBL" id="JANAVB010014400">
    <property type="protein sequence ID" value="KAJ6834409.1"/>
    <property type="molecule type" value="Genomic_DNA"/>
</dbReference>
<evidence type="ECO:0000256" key="4">
    <source>
        <dbReference type="ARBA" id="ARBA00023163"/>
    </source>
</evidence>
<evidence type="ECO:0000256" key="3">
    <source>
        <dbReference type="ARBA" id="ARBA00023125"/>
    </source>
</evidence>
<gene>
    <name evidence="9" type="ORF">M6B38_335150</name>
    <name evidence="8" type="ORF">M6B38_377795</name>
</gene>
<dbReference type="GO" id="GO:0003677">
    <property type="term" value="F:DNA binding"/>
    <property type="evidence" value="ECO:0007669"/>
    <property type="project" value="UniProtKB-KW"/>
</dbReference>
<dbReference type="Pfam" id="PF02362">
    <property type="entry name" value="B3"/>
    <property type="match status" value="1"/>
</dbReference>
<feature type="domain" description="TF-B3" evidence="7">
    <location>
        <begin position="124"/>
        <end position="215"/>
    </location>
</feature>
<dbReference type="PANTHER" id="PTHR31391:SF99">
    <property type="entry name" value="B3 DOMAIN-CONTAINING PROTEIN OS06G0194400"/>
    <property type="match status" value="1"/>
</dbReference>
<keyword evidence="5" id="KW-0539">Nucleus</keyword>
<keyword evidence="4" id="KW-0804">Transcription</keyword>
<dbReference type="InterPro" id="IPR015300">
    <property type="entry name" value="DNA-bd_pseudobarrel_sf"/>
</dbReference>
<comment type="subcellular location">
    <subcellularLocation>
        <location evidence="1">Nucleus</location>
    </subcellularLocation>
</comment>
<evidence type="ECO:0000259" key="7">
    <source>
        <dbReference type="PROSITE" id="PS50863"/>
    </source>
</evidence>
<dbReference type="InterPro" id="IPR044837">
    <property type="entry name" value="REM16-like"/>
</dbReference>
<keyword evidence="3" id="KW-0238">DNA-binding</keyword>
<evidence type="ECO:0000256" key="5">
    <source>
        <dbReference type="ARBA" id="ARBA00023242"/>
    </source>
</evidence>
<evidence type="ECO:0000256" key="2">
    <source>
        <dbReference type="ARBA" id="ARBA00023015"/>
    </source>
</evidence>
<feature type="region of interest" description="Disordered" evidence="6">
    <location>
        <begin position="28"/>
        <end position="51"/>
    </location>
</feature>
<dbReference type="PANTHER" id="PTHR31391">
    <property type="entry name" value="B3 DOMAIN-CONTAINING PROTEIN OS11G0197600-RELATED"/>
    <property type="match status" value="1"/>
</dbReference>
<reference evidence="8" key="2">
    <citation type="submission" date="2023-04" db="EMBL/GenBank/DDBJ databases">
        <authorList>
            <person name="Bruccoleri R.E."/>
            <person name="Oakeley E.J."/>
            <person name="Faust A.-M."/>
            <person name="Dessus-Babus S."/>
            <person name="Altorfer M."/>
            <person name="Burckhardt D."/>
            <person name="Oertli M."/>
            <person name="Naumann U."/>
            <person name="Petersen F."/>
            <person name="Wong J."/>
        </authorList>
    </citation>
    <scope>NUCLEOTIDE SEQUENCE</scope>
    <source>
        <strain evidence="8">GSM-AAB239-AS_SAM_17_03QT</strain>
        <tissue evidence="8">Leaf</tissue>
    </source>
</reference>
<dbReference type="AlphaFoldDB" id="A0AAX6GBR5"/>
<dbReference type="SMART" id="SM01019">
    <property type="entry name" value="B3"/>
    <property type="match status" value="1"/>
</dbReference>
<dbReference type="GO" id="GO:0005634">
    <property type="term" value="C:nucleus"/>
    <property type="evidence" value="ECO:0007669"/>
    <property type="project" value="UniProtKB-SubCell"/>
</dbReference>
<name>A0AAX6GBR5_IRIPA</name>
<evidence type="ECO:0000313" key="9">
    <source>
        <dbReference type="EMBL" id="KAJ6834409.1"/>
    </source>
</evidence>
<organism evidence="8 10">
    <name type="scientific">Iris pallida</name>
    <name type="common">Sweet iris</name>
    <dbReference type="NCBI Taxonomy" id="29817"/>
    <lineage>
        <taxon>Eukaryota</taxon>
        <taxon>Viridiplantae</taxon>
        <taxon>Streptophyta</taxon>
        <taxon>Embryophyta</taxon>
        <taxon>Tracheophyta</taxon>
        <taxon>Spermatophyta</taxon>
        <taxon>Magnoliopsida</taxon>
        <taxon>Liliopsida</taxon>
        <taxon>Asparagales</taxon>
        <taxon>Iridaceae</taxon>
        <taxon>Iridoideae</taxon>
        <taxon>Irideae</taxon>
        <taxon>Iris</taxon>
    </lineage>
</organism>
<dbReference type="EMBL" id="JANAVB010021597">
    <property type="protein sequence ID" value="KAJ6825725.1"/>
    <property type="molecule type" value="Genomic_DNA"/>
</dbReference>
<dbReference type="SUPFAM" id="SSF101936">
    <property type="entry name" value="DNA-binding pseudobarrel domain"/>
    <property type="match status" value="1"/>
</dbReference>
<dbReference type="InterPro" id="IPR003340">
    <property type="entry name" value="B3_DNA-bd"/>
</dbReference>
<evidence type="ECO:0000256" key="6">
    <source>
        <dbReference type="SAM" id="MobiDB-lite"/>
    </source>
</evidence>
<feature type="compositionally biased region" description="Polar residues" evidence="6">
    <location>
        <begin position="33"/>
        <end position="42"/>
    </location>
</feature>
<evidence type="ECO:0000256" key="1">
    <source>
        <dbReference type="ARBA" id="ARBA00004123"/>
    </source>
</evidence>
<comment type="caution">
    <text evidence="8">The sequence shown here is derived from an EMBL/GenBank/DDBJ whole genome shotgun (WGS) entry which is preliminary data.</text>
</comment>
<sequence length="220" mass="24983">MADYEEVRRKKLEENKKRLEQLNLGHLSAALRASTTPKSSPAKQVKRKAPQEEFVVARRSTRIANLPEQTYKEVFPEALLLPRRVFKQRRDLSGRVYASDEAREYAQTKAEELESSLGAKFPSFVKPMLQSHTTGGFWLGLPTQFSNKYLPKRDTIITLIDEDDNESETNYLAQKRGLSAGWRGFSIAHELVDGDALVFELVQPTVFKVYIIRASGYSSG</sequence>
<evidence type="ECO:0000313" key="10">
    <source>
        <dbReference type="Proteomes" id="UP001140949"/>
    </source>
</evidence>
<dbReference type="PROSITE" id="PS50863">
    <property type="entry name" value="B3"/>
    <property type="match status" value="1"/>
</dbReference>
<keyword evidence="10" id="KW-1185">Reference proteome</keyword>
<dbReference type="Proteomes" id="UP001140949">
    <property type="component" value="Unassembled WGS sequence"/>
</dbReference>
<reference evidence="8" key="1">
    <citation type="journal article" date="2023" name="GigaByte">
        <title>Genome assembly of the bearded iris, Iris pallida Lam.</title>
        <authorList>
            <person name="Bruccoleri R.E."/>
            <person name="Oakeley E.J."/>
            <person name="Faust A.M.E."/>
            <person name="Altorfer M."/>
            <person name="Dessus-Babus S."/>
            <person name="Burckhardt D."/>
            <person name="Oertli M."/>
            <person name="Naumann U."/>
            <person name="Petersen F."/>
            <person name="Wong J."/>
        </authorList>
    </citation>
    <scope>NUCLEOTIDE SEQUENCE</scope>
    <source>
        <strain evidence="8">GSM-AAB239-AS_SAM_17_03QT</strain>
    </source>
</reference>
<proteinExistence type="predicted"/>
<evidence type="ECO:0000313" key="8">
    <source>
        <dbReference type="EMBL" id="KAJ6825725.1"/>
    </source>
</evidence>
<keyword evidence="2" id="KW-0805">Transcription regulation</keyword>
<dbReference type="CDD" id="cd10017">
    <property type="entry name" value="B3_DNA"/>
    <property type="match status" value="1"/>
</dbReference>